<gene>
    <name evidence="2" type="ORF">COU05_01595</name>
</gene>
<evidence type="ECO:0000313" key="2">
    <source>
        <dbReference type="EMBL" id="PIR90526.1"/>
    </source>
</evidence>
<name>A0A2H0UUI2_9BACT</name>
<feature type="coiled-coil region" evidence="1">
    <location>
        <begin position="393"/>
        <end position="441"/>
    </location>
</feature>
<dbReference type="AlphaFoldDB" id="A0A2H0UUI2"/>
<comment type="caution">
    <text evidence="2">The sequence shown here is derived from an EMBL/GenBank/DDBJ whole genome shotgun (WGS) entry which is preliminary data.</text>
</comment>
<organism evidence="2 3">
    <name type="scientific">bacterium (Candidatus Gribaldobacteria) CG10_big_fil_rev_8_21_14_0_10_37_21</name>
    <dbReference type="NCBI Taxonomy" id="2014275"/>
    <lineage>
        <taxon>Bacteria</taxon>
        <taxon>Candidatus Gribaldobacteria</taxon>
    </lineage>
</organism>
<evidence type="ECO:0000256" key="1">
    <source>
        <dbReference type="SAM" id="Coils"/>
    </source>
</evidence>
<keyword evidence="1" id="KW-0175">Coiled coil</keyword>
<accession>A0A2H0UUI2</accession>
<protein>
    <submittedName>
        <fullName evidence="2">Uncharacterized protein</fullName>
    </submittedName>
</protein>
<dbReference type="Proteomes" id="UP000230132">
    <property type="component" value="Unassembled WGS sequence"/>
</dbReference>
<sequence length="441" mass="50643">MKKIVKKSRAHFFEVELPFAQRIWKNQPKKLKTLEKINPLIFYIFVEYFGLKDGSNKNSATIAQQIRRKECFNRIEITGRKVHAFKWVALCYLGYDGREGLKRIKGFVNAELQKLQKGEQQMENEKALREIIQKTIEDQPEVYATCKKQCDYYSEDLSLIAILDAFLRGRSVEEIPGDFNISANEVEKRILVLVDLLGCSGDSNNAEVKKIVEDIQTNWLQYLKVSKGQPGEPLDQVEVKEGVSLEKEPKKDHPLKMSELEHDVWQALFESALEQNNIKGSGAILSGGYSDIFKKMLAGKYAGVGLSQKQITDKFSYMRRSSTVEIIRITSEGEAKKSRGHSYWIADPNGFEVIITPNKETILFKNLTEKKEQTTKTEKEVLKKEEKPKAFTLGDIEKRVEAKQKEVKEEIEKHRALISSLEEELKKVESYRNIAQDLNLA</sequence>
<proteinExistence type="predicted"/>
<reference evidence="3" key="1">
    <citation type="submission" date="2017-09" db="EMBL/GenBank/DDBJ databases">
        <title>Depth-based differentiation of microbial function through sediment-hosted aquifers and enrichment of novel symbionts in the deep terrestrial subsurface.</title>
        <authorList>
            <person name="Probst A.J."/>
            <person name="Ladd B."/>
            <person name="Jarett J.K."/>
            <person name="Geller-Mcgrath D.E."/>
            <person name="Sieber C.M.K."/>
            <person name="Emerson J.B."/>
            <person name="Anantharaman K."/>
            <person name="Thomas B.C."/>
            <person name="Malmstrom R."/>
            <person name="Stieglmeier M."/>
            <person name="Klingl A."/>
            <person name="Woyke T."/>
            <person name="Ryan C.M."/>
            <person name="Banfield J.F."/>
        </authorList>
    </citation>
    <scope>NUCLEOTIDE SEQUENCE [LARGE SCALE GENOMIC DNA]</scope>
</reference>
<evidence type="ECO:0000313" key="3">
    <source>
        <dbReference type="Proteomes" id="UP000230132"/>
    </source>
</evidence>
<dbReference type="EMBL" id="PFAX01000017">
    <property type="protein sequence ID" value="PIR90526.1"/>
    <property type="molecule type" value="Genomic_DNA"/>
</dbReference>